<keyword evidence="1" id="KW-0472">Membrane</keyword>
<reference evidence="3" key="2">
    <citation type="submission" date="2018-03" db="EMBL/GenBank/DDBJ databases">
        <authorList>
            <person name="Derbyshire K."/>
            <person name="Gray T.A."/>
            <person name="Champion M."/>
        </authorList>
    </citation>
    <scope>NUCLEOTIDE SEQUENCE [LARGE SCALE GENOMIC DNA]</scope>
    <source>
        <strain evidence="3">MKD8</strain>
    </source>
</reference>
<dbReference type="EMBL" id="CP027541">
    <property type="protein sequence ID" value="AWT51169.1"/>
    <property type="molecule type" value="Genomic_DNA"/>
</dbReference>
<organism evidence="2 3">
    <name type="scientific">Mycolicibacterium smegmatis (strain MKD8)</name>
    <name type="common">Mycobacterium smegmatis</name>
    <dbReference type="NCBI Taxonomy" id="1214915"/>
    <lineage>
        <taxon>Bacteria</taxon>
        <taxon>Bacillati</taxon>
        <taxon>Actinomycetota</taxon>
        <taxon>Actinomycetes</taxon>
        <taxon>Mycobacteriales</taxon>
        <taxon>Mycobacteriaceae</taxon>
        <taxon>Mycolicibacterium</taxon>
    </lineage>
</organism>
<protein>
    <recommendedName>
        <fullName evidence="4">Transmembrane protein</fullName>
    </recommendedName>
</protein>
<evidence type="ECO:0000256" key="1">
    <source>
        <dbReference type="SAM" id="Phobius"/>
    </source>
</evidence>
<keyword evidence="1" id="KW-1133">Transmembrane helix</keyword>
<evidence type="ECO:0000313" key="3">
    <source>
        <dbReference type="Proteomes" id="UP000011200"/>
    </source>
</evidence>
<name>A0A2U9PHH4_MYCSE</name>
<keyword evidence="1" id="KW-0812">Transmembrane</keyword>
<dbReference type="PANTHER" id="PTHR42305">
    <property type="entry name" value="MEMBRANE PROTEIN RV1733C-RELATED"/>
    <property type="match status" value="1"/>
</dbReference>
<accession>A0A2U9PHH4</accession>
<feature type="transmembrane region" description="Helical" evidence="1">
    <location>
        <begin position="43"/>
        <end position="63"/>
    </location>
</feature>
<gene>
    <name evidence="2" type="ORF">D806_001750</name>
</gene>
<dbReference type="AlphaFoldDB" id="A0A2U9PHH4"/>
<sequence length="206" mass="21959">MGDHLCMYTKTRARVPSGTATPVRWWAACAFVRTPLVRRADRIQAWALIAGLLLAVVALYPAALLGQAGYAGRAETIAAEAATRHAVDATATKGSTIDPTVAESSAAASFRVPVKWETNRGVRTAETSVDHPVKAGDTVQIWLDEKGAVTSAPKTESDARIAGIGAFVFAWLAMVGLIGGGYAALHVVLNRSRNREWDLGLRELVH</sequence>
<dbReference type="Proteomes" id="UP000011200">
    <property type="component" value="Chromosome"/>
</dbReference>
<feature type="transmembrane region" description="Helical" evidence="1">
    <location>
        <begin position="161"/>
        <end position="185"/>
    </location>
</feature>
<dbReference type="PANTHER" id="PTHR42305:SF1">
    <property type="entry name" value="MEMBRANE PROTEIN RV1733C-RELATED"/>
    <property type="match status" value="1"/>
</dbReference>
<reference evidence="2 3" key="1">
    <citation type="journal article" date="2013" name="Genome Announc.">
        <title>Draft genome sequence of MKD8, a conjugal recipient Mycobacterium smegmatis strain.</title>
        <authorList>
            <person name="Gray T.A."/>
            <person name="Palumbo M.J."/>
            <person name="Derbyshire K.M."/>
        </authorList>
    </citation>
    <scope>NUCLEOTIDE SEQUENCE [LARGE SCALE GENOMIC DNA]</scope>
    <source>
        <strain evidence="2 3">MKD8</strain>
    </source>
</reference>
<evidence type="ECO:0008006" key="4">
    <source>
        <dbReference type="Google" id="ProtNLM"/>
    </source>
</evidence>
<evidence type="ECO:0000313" key="2">
    <source>
        <dbReference type="EMBL" id="AWT51169.1"/>
    </source>
</evidence>
<dbReference type="InterPro" id="IPR039708">
    <property type="entry name" value="MT1774/Rv1733c-like"/>
</dbReference>
<proteinExistence type="predicted"/>